<dbReference type="Proteomes" id="UP000219020">
    <property type="component" value="Plasmid pMJ2"/>
</dbReference>
<dbReference type="EMBL" id="NBYY01000007">
    <property type="protein sequence ID" value="PCS24028.1"/>
    <property type="molecule type" value="Genomic_DNA"/>
</dbReference>
<dbReference type="InterPro" id="IPR012931">
    <property type="entry name" value="TraG_N_Proteobacteria"/>
</dbReference>
<sequence>MWEIYSYGGGDFLRMIFTGIAQIFGNSDYKAALQSAALIGFIGVLIYAAFQKCQLDVKWVVGIIMTVMILIVPKVNVIIIDRVVPANSAVVGNVPLGLGLTSTAFSKVGDWLTRSFETVFSLPDEVKYSGNGLLFASNLIEESTRFEITTPRISSNFIEFWKSCVYYDLSLGLYSWDQLISSSNLVGFLGSNTSQTRSFTYQDYSGGKSIIGCRTGLSNQLTNDLNNEISNSTNIHGVRLVPNESTMNASVSRFASSLPIAYQYLTGMSLNNARIIGQNVLANSLKRGLTNFASEADAAAAAQDFALARAEQERRTTFTVMGKLAKRMLPIMRNIFEAFIYAIFPIVMLVAMLPVAGKVLFGYVKVLFWINMWAPLYAVLHFAMSYYGQKAASAAVVQAGSGFPTGLSVMTNTGLGHVLSDYAAIAGYLSLSIPMISWMMVSQSGAMMAGLAGRMMQSYDNPVSKAADEATTGNQKLGNVKYETESAFQSNSAPSDMRSGMTTGDGVGNTQRIAPDGGVYSDITSSNTPLGINYGSMATSSAGQSLSAATAQEKSTALKTVESNTALRSEIDSVVDRVTGGESGSQSLGSSERQSITQAMQNTERVMEQFSERNGLSLQNAKAISAEIYSKIEAGGEFGFAEVKAGASARAGVEEKMITQDDYTKVRDMLSSQEYSEAIRAEGAAVRDATATAEVGTQDGSEHGLSAVLSNQLQSTKDHSAAVREVEQASKQLDYTQSVSAQIQAKGDDAFFSWLSSEKGMSNSEVRQLITEANHGDLDAMKYRDAYAQEYVSNELSQFSQNQISQDGLKTGTFNGESSEFAPVDGVAQTFTNNSENDINSKFESDRTTVALRDYDNYNAVQAVKTAPSKSEATETIASIRSDAENTLASPKNAIMTPINNDNVLPIKTKQDEILQEVEEQQEKGVIDRAVEGVKNWFN</sequence>
<reference evidence="4" key="1">
    <citation type="submission" date="2017-04" db="EMBL/GenBank/DDBJ databases">
        <title>Genome evolution of the luminous symbionts of deep sea anglerfish.</title>
        <authorList>
            <person name="Hendry T.A."/>
        </authorList>
    </citation>
    <scope>NUCLEOTIDE SEQUENCE [LARGE SCALE GENOMIC DNA]</scope>
    <source>
        <plasmid evidence="4">pmj2</plasmid>
    </source>
</reference>
<feature type="transmembrane region" description="Helical" evidence="1">
    <location>
        <begin position="422"/>
        <end position="441"/>
    </location>
</feature>
<evidence type="ECO:0000313" key="3">
    <source>
        <dbReference type="EMBL" id="PCS24028.1"/>
    </source>
</evidence>
<accession>A0A2A5T7C8</accession>
<comment type="caution">
    <text evidence="3">The sequence shown here is derived from an EMBL/GenBank/DDBJ whole genome shotgun (WGS) entry which is preliminary data.</text>
</comment>
<evidence type="ECO:0000256" key="1">
    <source>
        <dbReference type="SAM" id="Phobius"/>
    </source>
</evidence>
<organism evidence="3 4">
    <name type="scientific">Candidatus Enterovibrio escicola</name>
    <dbReference type="NCBI Taxonomy" id="1927127"/>
    <lineage>
        <taxon>Bacteria</taxon>
        <taxon>Pseudomonadati</taxon>
        <taxon>Pseudomonadota</taxon>
        <taxon>Gammaproteobacteria</taxon>
        <taxon>Vibrionales</taxon>
        <taxon>Vibrionaceae</taxon>
        <taxon>Enterovibrio</taxon>
    </lineage>
</organism>
<gene>
    <name evidence="3" type="ORF">BTN49_0301</name>
</gene>
<feature type="transmembrane region" description="Helical" evidence="1">
    <location>
        <begin position="57"/>
        <end position="80"/>
    </location>
</feature>
<name>A0A2A5T7C8_9GAMM</name>
<keyword evidence="1" id="KW-0472">Membrane</keyword>
<dbReference type="GeneID" id="66950674"/>
<protein>
    <submittedName>
        <fullName evidence="3">Plasmid conjugative transfer protein TraG</fullName>
    </submittedName>
</protein>
<feature type="transmembrane region" description="Helical" evidence="1">
    <location>
        <begin position="31"/>
        <end position="50"/>
    </location>
</feature>
<keyword evidence="1" id="KW-0812">Transmembrane</keyword>
<feature type="domain" description="TraG N-terminal Proteobacteria" evidence="2">
    <location>
        <begin position="3"/>
        <end position="458"/>
    </location>
</feature>
<keyword evidence="4" id="KW-1185">Reference proteome</keyword>
<keyword evidence="1" id="KW-1133">Transmembrane helix</keyword>
<evidence type="ECO:0000313" key="4">
    <source>
        <dbReference type="Proteomes" id="UP000219020"/>
    </source>
</evidence>
<dbReference type="RefSeq" id="WP_097355555.1">
    <property type="nucleotide sequence ID" value="NZ_CAWNJE010000002.1"/>
</dbReference>
<feature type="transmembrane region" description="Helical" evidence="1">
    <location>
        <begin position="360"/>
        <end position="380"/>
    </location>
</feature>
<keyword evidence="3" id="KW-0614">Plasmid</keyword>
<feature type="transmembrane region" description="Helical" evidence="1">
    <location>
        <begin position="86"/>
        <end position="105"/>
    </location>
</feature>
<dbReference type="AlphaFoldDB" id="A0A2A5T7C8"/>
<geneLocation type="plasmid" evidence="4">
    <name>pmj2</name>
</geneLocation>
<proteinExistence type="predicted"/>
<evidence type="ECO:0000259" key="2">
    <source>
        <dbReference type="Pfam" id="PF07916"/>
    </source>
</evidence>
<feature type="transmembrane region" description="Helical" evidence="1">
    <location>
        <begin position="335"/>
        <end position="354"/>
    </location>
</feature>
<dbReference type="Pfam" id="PF07916">
    <property type="entry name" value="TraG_N"/>
    <property type="match status" value="1"/>
</dbReference>